<dbReference type="Proteomes" id="UP001297370">
    <property type="component" value="Unassembled WGS sequence"/>
</dbReference>
<accession>A0AAJ1B9V8</accession>
<evidence type="ECO:0000256" key="4">
    <source>
        <dbReference type="ARBA" id="ARBA00022643"/>
    </source>
</evidence>
<comment type="caution">
    <text evidence="6">The sequence shown here is derived from an EMBL/GenBank/DDBJ whole genome shotgun (WGS) entry which is preliminary data.</text>
</comment>
<gene>
    <name evidence="6" type="ORF">LIQ08_19495</name>
</gene>
<proteinExistence type="predicted"/>
<evidence type="ECO:0000256" key="5">
    <source>
        <dbReference type="ARBA" id="ARBA00023002"/>
    </source>
</evidence>
<evidence type="ECO:0000256" key="1">
    <source>
        <dbReference type="ARBA" id="ARBA00003535"/>
    </source>
</evidence>
<protein>
    <recommendedName>
        <fullName evidence="2">Probable nitronate monooxygenase</fullName>
    </recommendedName>
</protein>
<keyword evidence="4" id="KW-0288">FMN</keyword>
<comment type="function">
    <text evidence="1">Nitronate monooxygenase that uses molecular oxygen to catalyze the oxidative denitrification of alkyl nitronates. Acts on propionate 3-nitronate (P3N), the presumed physiological substrate. Probably functions in the detoxification of P3N, a metabolic poison produced by plants and fungi as a defense mechanism.</text>
</comment>
<dbReference type="InterPro" id="IPR013785">
    <property type="entry name" value="Aldolase_TIM"/>
</dbReference>
<dbReference type="EMBL" id="JAJBOM010000163">
    <property type="protein sequence ID" value="MCB5621286.1"/>
    <property type="molecule type" value="Genomic_DNA"/>
</dbReference>
<keyword evidence="6" id="KW-0503">Monooxygenase</keyword>
<sequence>PGKYVAAWKAAGIKVLPVVPSVALAKRLEKYNVDAIIVEGTEAGGHIGELTTMALVPQVVEAVSVPVIAAGGIASGKQVLAAYALGACGV</sequence>
<organism evidence="6 7">
    <name type="scientific">Mediterraneibacter gnavus</name>
    <name type="common">Ruminococcus gnavus</name>
    <dbReference type="NCBI Taxonomy" id="33038"/>
    <lineage>
        <taxon>Bacteria</taxon>
        <taxon>Bacillati</taxon>
        <taxon>Bacillota</taxon>
        <taxon>Clostridia</taxon>
        <taxon>Lachnospirales</taxon>
        <taxon>Lachnospiraceae</taxon>
        <taxon>Mediterraneibacter</taxon>
    </lineage>
</organism>
<dbReference type="SUPFAM" id="SSF51412">
    <property type="entry name" value="Inosine monophosphate dehydrogenase (IMPDH)"/>
    <property type="match status" value="1"/>
</dbReference>
<dbReference type="CDD" id="cd04730">
    <property type="entry name" value="NPD_like"/>
    <property type="match status" value="1"/>
</dbReference>
<reference evidence="6" key="1">
    <citation type="submission" date="2021-10" db="EMBL/GenBank/DDBJ databases">
        <title>Collection of gut derived symbiotic bacterial strains cultured from healthy donors.</title>
        <authorList>
            <person name="Lin H."/>
            <person name="Littmann E."/>
            <person name="Claire K."/>
            <person name="Pamer E."/>
        </authorList>
    </citation>
    <scope>NUCLEOTIDE SEQUENCE</scope>
    <source>
        <strain evidence="6">MSK.23.18</strain>
    </source>
</reference>
<evidence type="ECO:0000313" key="6">
    <source>
        <dbReference type="EMBL" id="MCB5621286.1"/>
    </source>
</evidence>
<feature type="non-terminal residue" evidence="6">
    <location>
        <position position="1"/>
    </location>
</feature>
<dbReference type="Gene3D" id="3.20.20.70">
    <property type="entry name" value="Aldolase class I"/>
    <property type="match status" value="1"/>
</dbReference>
<dbReference type="PANTHER" id="PTHR32332:SF20">
    <property type="entry name" value="2-NITROPROPANE DIOXYGENASE-LIKE PROTEIN"/>
    <property type="match status" value="1"/>
</dbReference>
<keyword evidence="5" id="KW-0560">Oxidoreductase</keyword>
<dbReference type="Pfam" id="PF03060">
    <property type="entry name" value="NMO"/>
    <property type="match status" value="1"/>
</dbReference>
<dbReference type="GO" id="GO:0018580">
    <property type="term" value="F:nitronate monooxygenase activity"/>
    <property type="evidence" value="ECO:0007669"/>
    <property type="project" value="InterPro"/>
</dbReference>
<evidence type="ECO:0000313" key="7">
    <source>
        <dbReference type="Proteomes" id="UP001297370"/>
    </source>
</evidence>
<feature type="non-terminal residue" evidence="6">
    <location>
        <position position="90"/>
    </location>
</feature>
<dbReference type="PANTHER" id="PTHR32332">
    <property type="entry name" value="2-NITROPROPANE DIOXYGENASE"/>
    <property type="match status" value="1"/>
</dbReference>
<dbReference type="RefSeq" id="WP_226982337.1">
    <property type="nucleotide sequence ID" value="NZ_JAJBOM010000163.1"/>
</dbReference>
<name>A0AAJ1B9V8_MEDGN</name>
<dbReference type="AlphaFoldDB" id="A0AAJ1B9V8"/>
<dbReference type="InterPro" id="IPR004136">
    <property type="entry name" value="NMO"/>
</dbReference>
<evidence type="ECO:0000256" key="3">
    <source>
        <dbReference type="ARBA" id="ARBA00022630"/>
    </source>
</evidence>
<keyword evidence="3" id="KW-0285">Flavoprotein</keyword>
<evidence type="ECO:0000256" key="2">
    <source>
        <dbReference type="ARBA" id="ARBA00013457"/>
    </source>
</evidence>